<dbReference type="InterPro" id="IPR017441">
    <property type="entry name" value="Protein_kinase_ATP_BS"/>
</dbReference>
<dbReference type="PROSITE" id="PS50011">
    <property type="entry name" value="PROTEIN_KINASE_DOM"/>
    <property type="match status" value="1"/>
</dbReference>
<keyword evidence="6" id="KW-0723">Serine/threonine-protein kinase</keyword>
<dbReference type="InterPro" id="IPR051564">
    <property type="entry name" value="LRR_receptor-like_kinase"/>
</dbReference>
<evidence type="ECO:0000256" key="3">
    <source>
        <dbReference type="ARBA" id="ARBA00022777"/>
    </source>
</evidence>
<evidence type="ECO:0000256" key="1">
    <source>
        <dbReference type="ARBA" id="ARBA00022679"/>
    </source>
</evidence>
<reference evidence="9 10" key="1">
    <citation type="journal article" date="2023" name="Plants (Basel)">
        <title>Bridging the Gap: Combining Genomics and Transcriptomics Approaches to Understand Stylosanthes scabra, an Orphan Legume from the Brazilian Caatinga.</title>
        <authorList>
            <person name="Ferreira-Neto J.R.C."/>
            <person name="da Silva M.D."/>
            <person name="Binneck E."/>
            <person name="de Melo N.F."/>
            <person name="da Silva R.H."/>
            <person name="de Melo A.L.T.M."/>
            <person name="Pandolfi V."/>
            <person name="Bustamante F.O."/>
            <person name="Brasileiro-Vidal A.C."/>
            <person name="Benko-Iseppon A.M."/>
        </authorList>
    </citation>
    <scope>NUCLEOTIDE SEQUENCE [LARGE SCALE GENOMIC DNA]</scope>
    <source>
        <tissue evidence="9">Leaves</tissue>
    </source>
</reference>
<dbReference type="PANTHER" id="PTHR48055">
    <property type="entry name" value="LEUCINE-RICH REPEAT RECEPTOR PROTEIN KINASE EMS1"/>
    <property type="match status" value="1"/>
</dbReference>
<dbReference type="Proteomes" id="UP001341840">
    <property type="component" value="Unassembled WGS sequence"/>
</dbReference>
<keyword evidence="1" id="KW-0808">Transferase</keyword>
<accession>A0ABU6XMD3</accession>
<proteinExistence type="inferred from homology"/>
<dbReference type="Pfam" id="PF00069">
    <property type="entry name" value="Pkinase"/>
    <property type="match status" value="1"/>
</dbReference>
<evidence type="ECO:0000313" key="9">
    <source>
        <dbReference type="EMBL" id="MED6197973.1"/>
    </source>
</evidence>
<dbReference type="InterPro" id="IPR008271">
    <property type="entry name" value="Ser/Thr_kinase_AS"/>
</dbReference>
<dbReference type="SUPFAM" id="SSF56112">
    <property type="entry name" value="Protein kinase-like (PK-like)"/>
    <property type="match status" value="1"/>
</dbReference>
<evidence type="ECO:0000259" key="8">
    <source>
        <dbReference type="PROSITE" id="PS50011"/>
    </source>
</evidence>
<name>A0ABU6XMD3_9FABA</name>
<feature type="binding site" evidence="5">
    <location>
        <position position="148"/>
    </location>
    <ligand>
        <name>ATP</name>
        <dbReference type="ChEBI" id="CHEBI:30616"/>
    </ligand>
</feature>
<evidence type="ECO:0000256" key="2">
    <source>
        <dbReference type="ARBA" id="ARBA00022741"/>
    </source>
</evidence>
<protein>
    <recommendedName>
        <fullName evidence="8">Protein kinase domain-containing protein</fullName>
    </recommendedName>
</protein>
<feature type="transmembrane region" description="Helical" evidence="7">
    <location>
        <begin position="64"/>
        <end position="88"/>
    </location>
</feature>
<comment type="caution">
    <text evidence="9">The sequence shown here is derived from an EMBL/GenBank/DDBJ whole genome shotgun (WGS) entry which is preliminary data.</text>
</comment>
<organism evidence="9 10">
    <name type="scientific">Stylosanthes scabra</name>
    <dbReference type="NCBI Taxonomy" id="79078"/>
    <lineage>
        <taxon>Eukaryota</taxon>
        <taxon>Viridiplantae</taxon>
        <taxon>Streptophyta</taxon>
        <taxon>Embryophyta</taxon>
        <taxon>Tracheophyta</taxon>
        <taxon>Spermatophyta</taxon>
        <taxon>Magnoliopsida</taxon>
        <taxon>eudicotyledons</taxon>
        <taxon>Gunneridae</taxon>
        <taxon>Pentapetalae</taxon>
        <taxon>rosids</taxon>
        <taxon>fabids</taxon>
        <taxon>Fabales</taxon>
        <taxon>Fabaceae</taxon>
        <taxon>Papilionoideae</taxon>
        <taxon>50 kb inversion clade</taxon>
        <taxon>dalbergioids sensu lato</taxon>
        <taxon>Dalbergieae</taxon>
        <taxon>Pterocarpus clade</taxon>
        <taxon>Stylosanthes</taxon>
    </lineage>
</organism>
<evidence type="ECO:0000256" key="6">
    <source>
        <dbReference type="RuleBase" id="RU000304"/>
    </source>
</evidence>
<dbReference type="Gene3D" id="1.10.510.10">
    <property type="entry name" value="Transferase(Phosphotransferase) domain 1"/>
    <property type="match status" value="1"/>
</dbReference>
<gene>
    <name evidence="9" type="ORF">PIB30_061812</name>
</gene>
<keyword evidence="3" id="KW-0418">Kinase</keyword>
<dbReference type="SMART" id="SM00220">
    <property type="entry name" value="S_TKc"/>
    <property type="match status" value="1"/>
</dbReference>
<dbReference type="EMBL" id="JASCZI010212014">
    <property type="protein sequence ID" value="MED6197973.1"/>
    <property type="molecule type" value="Genomic_DNA"/>
</dbReference>
<evidence type="ECO:0000256" key="5">
    <source>
        <dbReference type="PROSITE-ProRule" id="PRU10141"/>
    </source>
</evidence>
<dbReference type="InterPro" id="IPR011009">
    <property type="entry name" value="Kinase-like_dom_sf"/>
</dbReference>
<dbReference type="PROSITE" id="PS00108">
    <property type="entry name" value="PROTEIN_KINASE_ST"/>
    <property type="match status" value="1"/>
</dbReference>
<sequence length="434" mass="47911">MSFIGDKDLCGGIPHLNHPPCPELLLSSKHKRSIKVAMSFFHVNTSAESSSMPTDETISGGLEFFSGVLAFVGGVLASLVIFICICYLRKKPKPSSLPSLEHKYLKVSYGELHQATDGFSSLNLVGTGSFGYVYKGTLVHFERPIAVKVLNLQTYGASKSFIAECKALGKGKLRHRNLVNILTCCSSIDYKGDEFKAIVFEFMPNGSLETLLHNNEDRDSKNLNLNLIQRVNIALDVAFALDYLHNDSEEAIVHCDVKPSNVLLDDDMVAHLGDFGLARLLLHGYGGTHSSSSYEASSSAIKGTIGYLPPEYGAGYPVSAEGDIYSYGILLLEMITGKKPTDSMFSEVLCLHKFCKMAILEGITDIVDLRLLTVFDEGEKRITRQQNMEDNILECLVSFARIGVACSQEFPIYRMSIKDVIIELRGIKQKLSYY</sequence>
<dbReference type="PROSITE" id="PS00107">
    <property type="entry name" value="PROTEIN_KINASE_ATP"/>
    <property type="match status" value="1"/>
</dbReference>
<keyword evidence="2 5" id="KW-0547">Nucleotide-binding</keyword>
<dbReference type="PANTHER" id="PTHR48055:SF55">
    <property type="entry name" value="PROTEIN KINASE DOMAIN-CONTAINING PROTEIN"/>
    <property type="match status" value="1"/>
</dbReference>
<dbReference type="InterPro" id="IPR000719">
    <property type="entry name" value="Prot_kinase_dom"/>
</dbReference>
<keyword evidence="7" id="KW-0472">Membrane</keyword>
<evidence type="ECO:0000313" key="10">
    <source>
        <dbReference type="Proteomes" id="UP001341840"/>
    </source>
</evidence>
<keyword evidence="7" id="KW-1133">Transmembrane helix</keyword>
<evidence type="ECO:0000256" key="7">
    <source>
        <dbReference type="SAM" id="Phobius"/>
    </source>
</evidence>
<keyword evidence="4 5" id="KW-0067">ATP-binding</keyword>
<keyword evidence="7" id="KW-0812">Transmembrane</keyword>
<evidence type="ECO:0000256" key="4">
    <source>
        <dbReference type="ARBA" id="ARBA00022840"/>
    </source>
</evidence>
<comment type="similarity">
    <text evidence="6">Belongs to the protein kinase superfamily.</text>
</comment>
<dbReference type="Gene3D" id="3.30.200.20">
    <property type="entry name" value="Phosphorylase Kinase, domain 1"/>
    <property type="match status" value="1"/>
</dbReference>
<keyword evidence="10" id="KW-1185">Reference proteome</keyword>
<feature type="domain" description="Protein kinase" evidence="8">
    <location>
        <begin position="119"/>
        <end position="393"/>
    </location>
</feature>